<dbReference type="InterPro" id="IPR013549">
    <property type="entry name" value="DUF1731"/>
</dbReference>
<reference evidence="2 3" key="1">
    <citation type="journal article" date="2015" name="Genome Biol. Evol.">
        <title>Comparative Genomics of a Bacterivorous Green Alga Reveals Evolutionary Causalities and Consequences of Phago-Mixotrophic Mode of Nutrition.</title>
        <authorList>
            <person name="Burns J.A."/>
            <person name="Paasch A."/>
            <person name="Narechania A."/>
            <person name="Kim E."/>
        </authorList>
    </citation>
    <scope>NUCLEOTIDE SEQUENCE [LARGE SCALE GENOMIC DNA]</scope>
    <source>
        <strain evidence="2 3">PLY_AMNH</strain>
    </source>
</reference>
<comment type="caution">
    <text evidence="2">The sequence shown here is derived from an EMBL/GenBank/DDBJ whole genome shotgun (WGS) entry which is preliminary data.</text>
</comment>
<evidence type="ECO:0000313" key="2">
    <source>
        <dbReference type="EMBL" id="KAK3258875.1"/>
    </source>
</evidence>
<dbReference type="Proteomes" id="UP001190700">
    <property type="component" value="Unassembled WGS sequence"/>
</dbReference>
<organism evidence="2 3">
    <name type="scientific">Cymbomonas tetramitiformis</name>
    <dbReference type="NCBI Taxonomy" id="36881"/>
    <lineage>
        <taxon>Eukaryota</taxon>
        <taxon>Viridiplantae</taxon>
        <taxon>Chlorophyta</taxon>
        <taxon>Pyramimonadophyceae</taxon>
        <taxon>Pyramimonadales</taxon>
        <taxon>Pyramimonadaceae</taxon>
        <taxon>Cymbomonas</taxon>
    </lineage>
</organism>
<dbReference type="PANTHER" id="PTHR11092">
    <property type="entry name" value="SUGAR NUCLEOTIDE EPIMERASE RELATED"/>
    <property type="match status" value="1"/>
</dbReference>
<dbReference type="Gene3D" id="3.40.50.720">
    <property type="entry name" value="NAD(P)-binding Rossmann-like Domain"/>
    <property type="match status" value="1"/>
</dbReference>
<sequence>GAYNATAPNPVRMKALCSSLGEAVSRPAWFPVPAQALQVVLGEGATVVLEGQKVLPNAALDSGFEFKYTKIQEALKAITLG</sequence>
<keyword evidence="3" id="KW-1185">Reference proteome</keyword>
<gene>
    <name evidence="2" type="ORF">CYMTET_32101</name>
</gene>
<dbReference type="AlphaFoldDB" id="A0AAE0KSI8"/>
<evidence type="ECO:0000259" key="1">
    <source>
        <dbReference type="Pfam" id="PF08338"/>
    </source>
</evidence>
<feature type="domain" description="DUF1731" evidence="1">
    <location>
        <begin position="32"/>
        <end position="78"/>
    </location>
</feature>
<dbReference type="PANTHER" id="PTHR11092:SF0">
    <property type="entry name" value="EPIMERASE FAMILY PROTEIN SDR39U1"/>
    <property type="match status" value="1"/>
</dbReference>
<proteinExistence type="predicted"/>
<accession>A0AAE0KSI8</accession>
<protein>
    <submittedName>
        <fullName evidence="2">Complement component 1 Q subcomponent-binding protein, mitochondrial</fullName>
    </submittedName>
</protein>
<evidence type="ECO:0000313" key="3">
    <source>
        <dbReference type="Proteomes" id="UP001190700"/>
    </source>
</evidence>
<dbReference type="EMBL" id="LGRX02019199">
    <property type="protein sequence ID" value="KAK3258875.1"/>
    <property type="molecule type" value="Genomic_DNA"/>
</dbReference>
<dbReference type="Pfam" id="PF08338">
    <property type="entry name" value="DUF1731"/>
    <property type="match status" value="1"/>
</dbReference>
<feature type="non-terminal residue" evidence="2">
    <location>
        <position position="1"/>
    </location>
</feature>
<name>A0AAE0KSI8_9CHLO</name>